<evidence type="ECO:0000313" key="14">
    <source>
        <dbReference type="EMBL" id="SEH60366.1"/>
    </source>
</evidence>
<dbReference type="GO" id="GO:0030366">
    <property type="term" value="F:molybdopterin synthase activity"/>
    <property type="evidence" value="ECO:0007669"/>
    <property type="project" value="UniProtKB-EC"/>
</dbReference>
<dbReference type="RefSeq" id="WP_090714587.1">
    <property type="nucleotide sequence ID" value="NZ_CAESAP020000393.1"/>
</dbReference>
<evidence type="ECO:0000256" key="13">
    <source>
        <dbReference type="SAM" id="MobiDB-lite"/>
    </source>
</evidence>
<reference evidence="15" key="2">
    <citation type="submission" date="2016-06" db="EMBL/GenBank/DDBJ databases">
        <authorList>
            <person name="Olsen C.W."/>
            <person name="Carey S."/>
            <person name="Hinshaw L."/>
            <person name="Karasin A.I."/>
        </authorList>
    </citation>
    <scope>NUCLEOTIDE SEQUENCE [LARGE SCALE GENOMIC DNA]</scope>
    <source>
        <strain evidence="15">BazSymA</strain>
        <strain evidence="14">BazSymB</strain>
    </source>
</reference>
<evidence type="ECO:0000256" key="2">
    <source>
        <dbReference type="ARBA" id="ARBA00005426"/>
    </source>
</evidence>
<gene>
    <name evidence="15" type="ORF">BAZSYMA_ACONTIG03644_0</name>
    <name evidence="14" type="ORF">BAZSYMB_SCAFFOLD00040_4</name>
</gene>
<comment type="similarity">
    <text evidence="2">Belongs to the MoaE family.</text>
</comment>
<dbReference type="Proteomes" id="UP000198988">
    <property type="component" value="Unassembled WGS sequence"/>
</dbReference>
<dbReference type="Pfam" id="PF02391">
    <property type="entry name" value="MoaE"/>
    <property type="match status" value="1"/>
</dbReference>
<name>A0A1H6JQR2_9GAMM</name>
<feature type="region of interest" description="Disordered" evidence="13">
    <location>
        <begin position="134"/>
        <end position="156"/>
    </location>
</feature>
<evidence type="ECO:0000256" key="12">
    <source>
        <dbReference type="ARBA" id="ARBA00049878"/>
    </source>
</evidence>
<evidence type="ECO:0000256" key="3">
    <source>
        <dbReference type="ARBA" id="ARBA00011950"/>
    </source>
</evidence>
<dbReference type="InterPro" id="IPR036563">
    <property type="entry name" value="MoaE_sf"/>
</dbReference>
<accession>A0A1H6JQR2</accession>
<evidence type="ECO:0000313" key="17">
    <source>
        <dbReference type="Proteomes" id="UP000198988"/>
    </source>
</evidence>
<dbReference type="FunFam" id="3.90.1170.40:FF:000001">
    <property type="entry name" value="Molybdopterin synthase catalytic subunit MoaE"/>
    <property type="match status" value="1"/>
</dbReference>
<evidence type="ECO:0000256" key="4">
    <source>
        <dbReference type="ARBA" id="ARBA00013858"/>
    </source>
</evidence>
<evidence type="ECO:0000256" key="11">
    <source>
        <dbReference type="ARBA" id="ARBA00032474"/>
    </source>
</evidence>
<dbReference type="EMBL" id="CVUD02000038">
    <property type="protein sequence ID" value="SEH60366.1"/>
    <property type="molecule type" value="Genomic_DNA"/>
</dbReference>
<evidence type="ECO:0000256" key="10">
    <source>
        <dbReference type="ARBA" id="ARBA00030781"/>
    </source>
</evidence>
<dbReference type="NCBIfam" id="NF007959">
    <property type="entry name" value="PRK10678.1"/>
    <property type="match status" value="1"/>
</dbReference>
<dbReference type="STRING" id="235205.BAZSYMB_SCAFFOLD00040_4"/>
<evidence type="ECO:0000256" key="7">
    <source>
        <dbReference type="ARBA" id="ARBA00026066"/>
    </source>
</evidence>
<keyword evidence="5" id="KW-0808">Transferase</keyword>
<dbReference type="EC" id="2.8.1.12" evidence="3"/>
<evidence type="ECO:0000256" key="8">
    <source>
        <dbReference type="ARBA" id="ARBA00029745"/>
    </source>
</evidence>
<dbReference type="PANTHER" id="PTHR23404">
    <property type="entry name" value="MOLYBDOPTERIN SYNTHASE RELATED"/>
    <property type="match status" value="1"/>
</dbReference>
<evidence type="ECO:0000313" key="15">
    <source>
        <dbReference type="EMBL" id="SEH61404.1"/>
    </source>
</evidence>
<reference evidence="16 17" key="1">
    <citation type="submission" date="2016-06" db="EMBL/GenBank/DDBJ databases">
        <authorList>
            <person name="Petersen J."/>
            <person name="Sayavedra L."/>
        </authorList>
    </citation>
    <scope>NUCLEOTIDE SEQUENCE [LARGE SCALE GENOMIC DNA]</scope>
    <source>
        <strain evidence="17">BazSymA</strain>
        <strain evidence="16">BazSymB</strain>
    </source>
</reference>
<dbReference type="InterPro" id="IPR003448">
    <property type="entry name" value="Mopterin_biosynth_MoaE"/>
</dbReference>
<comment type="subunit">
    <text evidence="7">Heterotetramer of 2 MoaD subunits and 2 MoaE subunits. Also stable as homodimer. The enzyme changes between these two forms during catalysis.</text>
</comment>
<dbReference type="SUPFAM" id="SSF54690">
    <property type="entry name" value="Molybdopterin synthase subunit MoaE"/>
    <property type="match status" value="1"/>
</dbReference>
<dbReference type="EMBL" id="CDSC02000044">
    <property type="protein sequence ID" value="SEH61404.1"/>
    <property type="molecule type" value="Genomic_DNA"/>
</dbReference>
<proteinExistence type="inferred from homology"/>
<organism evidence="15 17">
    <name type="scientific">Bathymodiolus azoricus thioautotrophic gill symbiont</name>
    <dbReference type="NCBI Taxonomy" id="235205"/>
    <lineage>
        <taxon>Bacteria</taxon>
        <taxon>Pseudomonadati</taxon>
        <taxon>Pseudomonadota</taxon>
        <taxon>Gammaproteobacteria</taxon>
        <taxon>sulfur-oxidizing symbionts</taxon>
    </lineage>
</organism>
<evidence type="ECO:0000256" key="9">
    <source>
        <dbReference type="ARBA" id="ARBA00030407"/>
    </source>
</evidence>
<feature type="compositionally biased region" description="Basic and acidic residues" evidence="13">
    <location>
        <begin position="134"/>
        <end position="146"/>
    </location>
</feature>
<dbReference type="Gene3D" id="3.90.1170.40">
    <property type="entry name" value="Molybdopterin biosynthesis MoaE subunit"/>
    <property type="match status" value="1"/>
</dbReference>
<sequence length="156" mass="17597">MNKIVVQEKDFDLSTEVALAQANDGNIGAVVSFVGLVRDLNDTPIQKMTLEHYPGMTEKALQSIVDKARNQWSIGNITIIHRVGDLAVNDQIVLVVTTSKHRKNAFDACEFIMDYLKTQAPFWKKEVSKEGGKWVEAKDSDQDRIKQHQNPQENSD</sequence>
<evidence type="ECO:0000313" key="16">
    <source>
        <dbReference type="Proteomes" id="UP000198559"/>
    </source>
</evidence>
<dbReference type="CDD" id="cd00756">
    <property type="entry name" value="MoaE"/>
    <property type="match status" value="1"/>
</dbReference>
<protein>
    <recommendedName>
        <fullName evidence="4">Molybdopterin synthase catalytic subunit</fullName>
        <ecNumber evidence="3">2.8.1.12</ecNumber>
    </recommendedName>
    <alternativeName>
        <fullName evidence="10">MPT synthase subunit 2</fullName>
    </alternativeName>
    <alternativeName>
        <fullName evidence="8">Molybdenum cofactor biosynthesis protein E</fullName>
    </alternativeName>
    <alternativeName>
        <fullName evidence="9">Molybdopterin-converting factor large subunit</fullName>
    </alternativeName>
    <alternativeName>
        <fullName evidence="11">Molybdopterin-converting factor subunit 2</fullName>
    </alternativeName>
</protein>
<comment type="catalytic activity">
    <reaction evidence="12">
        <text>2 [molybdopterin-synthase sulfur-carrier protein]-C-terminal-Gly-aminoethanethioate + cyclic pyranopterin phosphate + H2O = molybdopterin + 2 [molybdopterin-synthase sulfur-carrier protein]-C-terminal Gly-Gly + 2 H(+)</text>
        <dbReference type="Rhea" id="RHEA:26333"/>
        <dbReference type="Rhea" id="RHEA-COMP:12202"/>
        <dbReference type="Rhea" id="RHEA-COMP:19907"/>
        <dbReference type="ChEBI" id="CHEBI:15377"/>
        <dbReference type="ChEBI" id="CHEBI:15378"/>
        <dbReference type="ChEBI" id="CHEBI:58698"/>
        <dbReference type="ChEBI" id="CHEBI:59648"/>
        <dbReference type="ChEBI" id="CHEBI:90778"/>
        <dbReference type="ChEBI" id="CHEBI:232372"/>
        <dbReference type="EC" id="2.8.1.12"/>
    </reaction>
</comment>
<dbReference type="UniPathway" id="UPA00344"/>
<dbReference type="OrthoDB" id="9803224at2"/>
<evidence type="ECO:0000256" key="6">
    <source>
        <dbReference type="ARBA" id="ARBA00023150"/>
    </source>
</evidence>
<dbReference type="AlphaFoldDB" id="A0A1H6JQR2"/>
<keyword evidence="6" id="KW-0501">Molybdenum cofactor biosynthesis</keyword>
<comment type="pathway">
    <text evidence="1">Cofactor biosynthesis; molybdopterin biosynthesis.</text>
</comment>
<evidence type="ECO:0000256" key="1">
    <source>
        <dbReference type="ARBA" id="ARBA00005046"/>
    </source>
</evidence>
<dbReference type="GO" id="GO:0006777">
    <property type="term" value="P:Mo-molybdopterin cofactor biosynthetic process"/>
    <property type="evidence" value="ECO:0007669"/>
    <property type="project" value="UniProtKB-KW"/>
</dbReference>
<evidence type="ECO:0000256" key="5">
    <source>
        <dbReference type="ARBA" id="ARBA00022679"/>
    </source>
</evidence>
<dbReference type="Proteomes" id="UP000198559">
    <property type="component" value="Unassembled WGS sequence"/>
</dbReference>